<dbReference type="CDD" id="cd24032">
    <property type="entry name" value="ASKHA_NBD_TsaB"/>
    <property type="match status" value="1"/>
</dbReference>
<dbReference type="AlphaFoldDB" id="A0A662Z4E0"/>
<dbReference type="Pfam" id="PF00814">
    <property type="entry name" value="TsaD"/>
    <property type="match status" value="1"/>
</dbReference>
<dbReference type="EMBL" id="FOIT01000005">
    <property type="protein sequence ID" value="SEW10352.1"/>
    <property type="molecule type" value="Genomic_DNA"/>
</dbReference>
<dbReference type="OrthoDB" id="9784166at2"/>
<sequence>MKSLLIDTSNQMLSIAINEDKILLAEINTNVKVNHSETLMVYLDDLFKTARVKKKDIDRIIVARGPGSYTGVRIGATVAKVLATTLDIPLYSVSSLFSMYASARHLIHEGPVYPIIDARRGTVFASGYDNHEEILQPVHIKFSEIASETSIFIGNRTDKIASSIPNFKHIQTRISEVEAYDTYIREENVHGFVPEYLRLSEAELNWNQQSKK</sequence>
<gene>
    <name evidence="2" type="ORF">SAMN05192557_1600</name>
</gene>
<dbReference type="InterPro" id="IPR043129">
    <property type="entry name" value="ATPase_NBD"/>
</dbReference>
<organism evidence="2 3">
    <name type="scientific">Aliicoccus persicus</name>
    <dbReference type="NCBI Taxonomy" id="930138"/>
    <lineage>
        <taxon>Bacteria</taxon>
        <taxon>Bacillati</taxon>
        <taxon>Bacillota</taxon>
        <taxon>Bacilli</taxon>
        <taxon>Bacillales</taxon>
        <taxon>Staphylococcaceae</taxon>
        <taxon>Aliicoccus</taxon>
    </lineage>
</organism>
<dbReference type="PANTHER" id="PTHR11735">
    <property type="entry name" value="TRNA N6-ADENOSINE THREONYLCARBAMOYLTRANSFERASE"/>
    <property type="match status" value="1"/>
</dbReference>
<dbReference type="Gene3D" id="3.30.420.40">
    <property type="match status" value="2"/>
</dbReference>
<protein>
    <submittedName>
        <fullName evidence="2">tRNA threonylcarbamoyl adenosine modification protein YeaZ</fullName>
    </submittedName>
</protein>
<evidence type="ECO:0000259" key="1">
    <source>
        <dbReference type="Pfam" id="PF00814"/>
    </source>
</evidence>
<keyword evidence="3" id="KW-1185">Reference proteome</keyword>
<proteinExistence type="predicted"/>
<dbReference type="PANTHER" id="PTHR11735:SF11">
    <property type="entry name" value="TRNA THREONYLCARBAMOYLADENOSINE BIOSYNTHESIS PROTEIN TSAB"/>
    <property type="match status" value="1"/>
</dbReference>
<dbReference type="InterPro" id="IPR000905">
    <property type="entry name" value="Gcp-like_dom"/>
</dbReference>
<reference evidence="2 3" key="1">
    <citation type="submission" date="2016-10" db="EMBL/GenBank/DDBJ databases">
        <authorList>
            <person name="Varghese N."/>
            <person name="Submissions S."/>
        </authorList>
    </citation>
    <scope>NUCLEOTIDE SEQUENCE [LARGE SCALE GENOMIC DNA]</scope>
    <source>
        <strain evidence="2 3">IBRC-M10081</strain>
    </source>
</reference>
<dbReference type="GO" id="GO:0002949">
    <property type="term" value="P:tRNA threonylcarbamoyladenosine modification"/>
    <property type="evidence" value="ECO:0007669"/>
    <property type="project" value="InterPro"/>
</dbReference>
<evidence type="ECO:0000313" key="3">
    <source>
        <dbReference type="Proteomes" id="UP000243605"/>
    </source>
</evidence>
<dbReference type="RefSeq" id="WP_091475542.1">
    <property type="nucleotide sequence ID" value="NZ_FOIT01000005.1"/>
</dbReference>
<dbReference type="GO" id="GO:0005829">
    <property type="term" value="C:cytosol"/>
    <property type="evidence" value="ECO:0007669"/>
    <property type="project" value="TreeGrafter"/>
</dbReference>
<name>A0A662Z4E0_9STAP</name>
<dbReference type="InterPro" id="IPR022496">
    <property type="entry name" value="T6A_TsaB"/>
</dbReference>
<dbReference type="Proteomes" id="UP000243605">
    <property type="component" value="Unassembled WGS sequence"/>
</dbReference>
<dbReference type="NCBIfam" id="TIGR03725">
    <property type="entry name" value="T6A_YeaZ"/>
    <property type="match status" value="1"/>
</dbReference>
<dbReference type="SUPFAM" id="SSF53067">
    <property type="entry name" value="Actin-like ATPase domain"/>
    <property type="match status" value="1"/>
</dbReference>
<feature type="domain" description="Gcp-like" evidence="1">
    <location>
        <begin position="32"/>
        <end position="146"/>
    </location>
</feature>
<accession>A0A662Z4E0</accession>
<evidence type="ECO:0000313" key="2">
    <source>
        <dbReference type="EMBL" id="SEW10352.1"/>
    </source>
</evidence>